<keyword evidence="1" id="KW-0812">Transmembrane</keyword>
<evidence type="ECO:0000256" key="1">
    <source>
        <dbReference type="SAM" id="Phobius"/>
    </source>
</evidence>
<feature type="transmembrane region" description="Helical" evidence="1">
    <location>
        <begin position="235"/>
        <end position="259"/>
    </location>
</feature>
<proteinExistence type="predicted"/>
<accession>A0A0F7U816</accession>
<name>A0A0F7U816_NEOCL</name>
<gene>
    <name evidence="2" type="ORF">BN1204_004330</name>
</gene>
<reference evidence="2" key="1">
    <citation type="journal article" date="2015" name="PLoS ONE">
        <title>Comprehensive Evaluation of Toxoplasma gondii VEG and Neospora caninum LIV Genomes with Tachyzoite Stage Transcriptome and Proteome Defines Novel Transcript Features.</title>
        <authorList>
            <person name="Ramaprasad A."/>
            <person name="Mourier T."/>
            <person name="Naeem R."/>
            <person name="Malas T.B."/>
            <person name="Moussa E."/>
            <person name="Panigrahi A."/>
            <person name="Vermont S.J."/>
            <person name="Otto T.D."/>
            <person name="Wastling J."/>
            <person name="Pain A."/>
        </authorList>
    </citation>
    <scope>NUCLEOTIDE SEQUENCE</scope>
    <source>
        <strain evidence="2">Liverpool</strain>
    </source>
</reference>
<dbReference type="EMBL" id="LN714475">
    <property type="protein sequence ID" value="CEL64537.1"/>
    <property type="molecule type" value="Genomic_DNA"/>
</dbReference>
<evidence type="ECO:0008006" key="3">
    <source>
        <dbReference type="Google" id="ProtNLM"/>
    </source>
</evidence>
<feature type="transmembrane region" description="Helical" evidence="1">
    <location>
        <begin position="323"/>
        <end position="347"/>
    </location>
</feature>
<feature type="transmembrane region" description="Helical" evidence="1">
    <location>
        <begin position="87"/>
        <end position="113"/>
    </location>
</feature>
<keyword evidence="1" id="KW-1133">Transmembrane helix</keyword>
<organism evidence="2">
    <name type="scientific">Neospora caninum (strain Liverpool)</name>
    <dbReference type="NCBI Taxonomy" id="572307"/>
    <lineage>
        <taxon>Eukaryota</taxon>
        <taxon>Sar</taxon>
        <taxon>Alveolata</taxon>
        <taxon>Apicomplexa</taxon>
        <taxon>Conoidasida</taxon>
        <taxon>Coccidia</taxon>
        <taxon>Eucoccidiorida</taxon>
        <taxon>Eimeriorina</taxon>
        <taxon>Sarcocystidae</taxon>
        <taxon>Neospora</taxon>
    </lineage>
</organism>
<dbReference type="AlphaFoldDB" id="A0A0F7U816"/>
<sequence>MAEPEASSFAAPKEDEDEQEPFCTGKCTAESLIVFFVYTLVVFGCTLLAKFGSWSLIVTATVPAAVLFLFVFYVFGRQIPSKQLAYVALSTLALAVPLSLVLPVVRSGWMMVIRLLDFATYRPDKPWFVRPGYPLWSFVDTFLLEATIQELIKYAVIYKAFSRKLIQRPGDLIVYSAVASCVIATADVGMQALKVVSSFKSMPKFVLIAGPVTGSGPSPHGLPEHHTGILWSFTLYYAGFIIPMQLGTGFILSCTLAGRELLHRKKSFIKIIRWPILLHGAPIFASHILRHISHNEAHRVLHGADPTTLTSAELSRLGSFTALLQFTVCALMAVGVCTAFTLSRLLYLKLVRIIGTRSLPTATAPTKTGFLFSWKDVFETDDCST</sequence>
<feature type="transmembrane region" description="Helical" evidence="1">
    <location>
        <begin position="32"/>
        <end position="49"/>
    </location>
</feature>
<protein>
    <recommendedName>
        <fullName evidence="3">Transmembrane protein</fullName>
    </recommendedName>
</protein>
<feature type="transmembrane region" description="Helical" evidence="1">
    <location>
        <begin position="55"/>
        <end position="75"/>
    </location>
</feature>
<keyword evidence="1" id="KW-0472">Membrane</keyword>
<evidence type="ECO:0000313" key="2">
    <source>
        <dbReference type="EMBL" id="CEL64537.1"/>
    </source>
</evidence>
<feature type="transmembrane region" description="Helical" evidence="1">
    <location>
        <begin position="172"/>
        <end position="193"/>
    </location>
</feature>
<feature type="transmembrane region" description="Helical" evidence="1">
    <location>
        <begin position="271"/>
        <end position="289"/>
    </location>
</feature>